<reference evidence="2 3" key="1">
    <citation type="submission" date="2019-04" db="EMBL/GenBank/DDBJ databases">
        <title>Microbes associate with the intestines of laboratory mice.</title>
        <authorList>
            <person name="Navarre W."/>
            <person name="Wong E."/>
            <person name="Huang K."/>
            <person name="Tropini C."/>
            <person name="Ng K."/>
            <person name="Yu B."/>
        </authorList>
    </citation>
    <scope>NUCLEOTIDE SEQUENCE [LARGE SCALE GENOMIC DNA]</scope>
    <source>
        <strain evidence="2 3">NM70_E10</strain>
    </source>
</reference>
<comment type="similarity">
    <text evidence="1">Belongs to the transferase hexapeptide repeat family.</text>
</comment>
<dbReference type="Pfam" id="PF00132">
    <property type="entry name" value="Hexapep"/>
    <property type="match status" value="1"/>
</dbReference>
<dbReference type="Proteomes" id="UP000305751">
    <property type="component" value="Unassembled WGS sequence"/>
</dbReference>
<protein>
    <submittedName>
        <fullName evidence="2">Acyltransferase</fullName>
    </submittedName>
</protein>
<evidence type="ECO:0000256" key="1">
    <source>
        <dbReference type="ARBA" id="ARBA00007274"/>
    </source>
</evidence>
<keyword evidence="3" id="KW-1185">Reference proteome</keyword>
<proteinExistence type="inferred from homology"/>
<dbReference type="SUPFAM" id="SSF51161">
    <property type="entry name" value="Trimeric LpxA-like enzymes"/>
    <property type="match status" value="1"/>
</dbReference>
<dbReference type="InterPro" id="IPR011004">
    <property type="entry name" value="Trimer_LpxA-like_sf"/>
</dbReference>
<dbReference type="RefSeq" id="WP_136013848.1">
    <property type="nucleotide sequence ID" value="NZ_CANSQH010000016.1"/>
</dbReference>
<dbReference type="PANTHER" id="PTHR43300">
    <property type="entry name" value="ACETYLTRANSFERASE"/>
    <property type="match status" value="1"/>
</dbReference>
<keyword evidence="2" id="KW-0808">Transferase</keyword>
<comment type="caution">
    <text evidence="2">The sequence shown here is derived from an EMBL/GenBank/DDBJ whole genome shotgun (WGS) entry which is preliminary data.</text>
</comment>
<accession>A0A4S2AZB4</accession>
<evidence type="ECO:0000313" key="2">
    <source>
        <dbReference type="EMBL" id="TGY06785.1"/>
    </source>
</evidence>
<keyword evidence="2" id="KW-0012">Acyltransferase</keyword>
<dbReference type="EMBL" id="SRZA01000010">
    <property type="protein sequence ID" value="TGY06785.1"/>
    <property type="molecule type" value="Genomic_DNA"/>
</dbReference>
<organism evidence="2 3">
    <name type="scientific">Bacteroides acidifaciens</name>
    <dbReference type="NCBI Taxonomy" id="85831"/>
    <lineage>
        <taxon>Bacteria</taxon>
        <taxon>Pseudomonadati</taxon>
        <taxon>Bacteroidota</taxon>
        <taxon>Bacteroidia</taxon>
        <taxon>Bacteroidales</taxon>
        <taxon>Bacteroidaceae</taxon>
        <taxon>Bacteroides</taxon>
    </lineage>
</organism>
<dbReference type="GO" id="GO:0016746">
    <property type="term" value="F:acyltransferase activity"/>
    <property type="evidence" value="ECO:0007669"/>
    <property type="project" value="UniProtKB-KW"/>
</dbReference>
<dbReference type="InterPro" id="IPR050179">
    <property type="entry name" value="Trans_hexapeptide_repeat"/>
</dbReference>
<dbReference type="PANTHER" id="PTHR43300:SF11">
    <property type="entry name" value="ACETYLTRANSFERASE RV3034C-RELATED"/>
    <property type="match status" value="1"/>
</dbReference>
<evidence type="ECO:0000313" key="3">
    <source>
        <dbReference type="Proteomes" id="UP000305751"/>
    </source>
</evidence>
<name>A0A4S2AZB4_9BACE</name>
<sequence length="190" mass="20904">MVIFFDFVKRLLLAIAYSLGLKKRPRTLTKEEQWRARGVVIGKNFHAYDSAIDYCFGFLVTIGDNVTLSGTTILAHDASAKKAIGYSKVGAVKIGDNVFLGYGCIVLPNVTIGNKVIVGAGTVVSKDIPDNVVVVGNPYRILSTYDDYIAKQKQRMETLPVYNISFEDKTRELQAKEKEEVQACGGGFDL</sequence>
<dbReference type="InterPro" id="IPR001451">
    <property type="entry name" value="Hexapep"/>
</dbReference>
<gene>
    <name evidence="2" type="ORF">E5356_05675</name>
</gene>
<dbReference type="Gene3D" id="2.160.10.10">
    <property type="entry name" value="Hexapeptide repeat proteins"/>
    <property type="match status" value="1"/>
</dbReference>
<dbReference type="AlphaFoldDB" id="A0A4S2AZB4"/>